<accession>A0A9P5TMG6</accession>
<reference evidence="4" key="1">
    <citation type="submission" date="2020-11" db="EMBL/GenBank/DDBJ databases">
        <authorList>
            <consortium name="DOE Joint Genome Institute"/>
            <person name="Ahrendt S."/>
            <person name="Riley R."/>
            <person name="Andreopoulos W."/>
            <person name="LaButti K."/>
            <person name="Pangilinan J."/>
            <person name="Ruiz-duenas F.J."/>
            <person name="Barrasa J.M."/>
            <person name="Sanchez-Garcia M."/>
            <person name="Camarero S."/>
            <person name="Miyauchi S."/>
            <person name="Serrano A."/>
            <person name="Linde D."/>
            <person name="Babiker R."/>
            <person name="Drula E."/>
            <person name="Ayuso-Fernandez I."/>
            <person name="Pacheco R."/>
            <person name="Padilla G."/>
            <person name="Ferreira P."/>
            <person name="Barriuso J."/>
            <person name="Kellner H."/>
            <person name="Castanera R."/>
            <person name="Alfaro M."/>
            <person name="Ramirez L."/>
            <person name="Pisabarro A.G."/>
            <person name="Kuo A."/>
            <person name="Tritt A."/>
            <person name="Lipzen A."/>
            <person name="He G."/>
            <person name="Yan M."/>
            <person name="Ng V."/>
            <person name="Cullen D."/>
            <person name="Martin F."/>
            <person name="Rosso M.-N."/>
            <person name="Henrissat B."/>
            <person name="Hibbett D."/>
            <person name="Martinez A.T."/>
            <person name="Grigoriev I.V."/>
        </authorList>
    </citation>
    <scope>NUCLEOTIDE SEQUENCE</scope>
    <source>
        <strain evidence="4">AH 44721</strain>
    </source>
</reference>
<feature type="chain" id="PRO_5040118012" description="DUF6570 domain-containing protein" evidence="2">
    <location>
        <begin position="22"/>
        <end position="514"/>
    </location>
</feature>
<dbReference type="EMBL" id="JADNYJ010000058">
    <property type="protein sequence ID" value="KAF8896911.1"/>
    <property type="molecule type" value="Genomic_DNA"/>
</dbReference>
<gene>
    <name evidence="4" type="ORF">CPB84DRAFT_1848088</name>
</gene>
<dbReference type="OrthoDB" id="3221862at2759"/>
<keyword evidence="5" id="KW-1185">Reference proteome</keyword>
<evidence type="ECO:0000313" key="5">
    <source>
        <dbReference type="Proteomes" id="UP000724874"/>
    </source>
</evidence>
<organism evidence="4 5">
    <name type="scientific">Gymnopilus junonius</name>
    <name type="common">Spectacular rustgill mushroom</name>
    <name type="synonym">Gymnopilus spectabilis subsp. junonius</name>
    <dbReference type="NCBI Taxonomy" id="109634"/>
    <lineage>
        <taxon>Eukaryota</taxon>
        <taxon>Fungi</taxon>
        <taxon>Dikarya</taxon>
        <taxon>Basidiomycota</taxon>
        <taxon>Agaricomycotina</taxon>
        <taxon>Agaricomycetes</taxon>
        <taxon>Agaricomycetidae</taxon>
        <taxon>Agaricales</taxon>
        <taxon>Agaricineae</taxon>
        <taxon>Hymenogastraceae</taxon>
        <taxon>Gymnopilus</taxon>
    </lineage>
</organism>
<name>A0A9P5TMG6_GYMJU</name>
<feature type="domain" description="DUF6570" evidence="3">
    <location>
        <begin position="252"/>
        <end position="384"/>
    </location>
</feature>
<dbReference type="InterPro" id="IPR046700">
    <property type="entry name" value="DUF6570"/>
</dbReference>
<protein>
    <recommendedName>
        <fullName evidence="3">DUF6570 domain-containing protein</fullName>
    </recommendedName>
</protein>
<evidence type="ECO:0000256" key="2">
    <source>
        <dbReference type="SAM" id="SignalP"/>
    </source>
</evidence>
<proteinExistence type="predicted"/>
<sequence>MIHILVSVLSVAWVTLHVVLGGFDSFVDAPIPFPTYQAMHGSSDYIDCVKLYPSSINDDYYVLCPTVAVEDLPPCLFGSLMLRHLPVYVDALLSVHDNMEGCTSGTSSAVSFEAKDNHPFRLRPSQYCNLHVPPHPWLAFGKFMSLMPRTSAYNLSCLLAHAFHLPPFDNESPVPQADEKIYGSNPADSRLAWGGDLTELKNSQADFNLLCKEGVSRSERTSPSSPIVGLAGPVLDESCQYICRDCEDSLLKKKVLKYALCNNLWIGPVPDELKDLSFAESMMIAHVCHNCCLVRVSTGHAKMIANTISWASPTVLVYQTLPPAHSEMSDVLAVIYTGSAPPTEEDFKCTPMLVRRDKVARALEWLKLNHSNYEDLNISKENLDSYPLSGIPVEVSFRKMNADQPIIPQLATSVHHNDDELGTEEGQCPFVVHGLTGEEYSMLSMQALKAKALRHLESEGLMLGIGRESTPQSMYNNPQLYPRCSLGSFPMAVVGSDKSHSSTSSRKVSTRSGF</sequence>
<dbReference type="Proteomes" id="UP000724874">
    <property type="component" value="Unassembled WGS sequence"/>
</dbReference>
<keyword evidence="2" id="KW-0732">Signal</keyword>
<feature type="signal peptide" evidence="2">
    <location>
        <begin position="1"/>
        <end position="21"/>
    </location>
</feature>
<evidence type="ECO:0000256" key="1">
    <source>
        <dbReference type="SAM" id="MobiDB-lite"/>
    </source>
</evidence>
<evidence type="ECO:0000259" key="3">
    <source>
        <dbReference type="Pfam" id="PF20209"/>
    </source>
</evidence>
<feature type="region of interest" description="Disordered" evidence="1">
    <location>
        <begin position="495"/>
        <end position="514"/>
    </location>
</feature>
<evidence type="ECO:0000313" key="4">
    <source>
        <dbReference type="EMBL" id="KAF8896911.1"/>
    </source>
</evidence>
<feature type="compositionally biased region" description="Low complexity" evidence="1">
    <location>
        <begin position="501"/>
        <end position="514"/>
    </location>
</feature>
<comment type="caution">
    <text evidence="4">The sequence shown here is derived from an EMBL/GenBank/DDBJ whole genome shotgun (WGS) entry which is preliminary data.</text>
</comment>
<dbReference type="Pfam" id="PF20209">
    <property type="entry name" value="DUF6570"/>
    <property type="match status" value="1"/>
</dbReference>
<dbReference type="AlphaFoldDB" id="A0A9P5TMG6"/>